<proteinExistence type="predicted"/>
<organism evidence="2 3">
    <name type="scientific">Posidoniimonas corsicana</name>
    <dbReference type="NCBI Taxonomy" id="1938618"/>
    <lineage>
        <taxon>Bacteria</taxon>
        <taxon>Pseudomonadati</taxon>
        <taxon>Planctomycetota</taxon>
        <taxon>Planctomycetia</taxon>
        <taxon>Pirellulales</taxon>
        <taxon>Lacipirellulaceae</taxon>
        <taxon>Posidoniimonas</taxon>
    </lineage>
</organism>
<feature type="transmembrane region" description="Helical" evidence="1">
    <location>
        <begin position="39"/>
        <end position="58"/>
    </location>
</feature>
<keyword evidence="1" id="KW-1133">Transmembrane helix</keyword>
<keyword evidence="3" id="KW-1185">Reference proteome</keyword>
<reference evidence="2 3" key="1">
    <citation type="submission" date="2019-02" db="EMBL/GenBank/DDBJ databases">
        <title>Deep-cultivation of Planctomycetes and their phenomic and genomic characterization uncovers novel biology.</title>
        <authorList>
            <person name="Wiegand S."/>
            <person name="Jogler M."/>
            <person name="Boedeker C."/>
            <person name="Pinto D."/>
            <person name="Vollmers J."/>
            <person name="Rivas-Marin E."/>
            <person name="Kohn T."/>
            <person name="Peeters S.H."/>
            <person name="Heuer A."/>
            <person name="Rast P."/>
            <person name="Oberbeckmann S."/>
            <person name="Bunk B."/>
            <person name="Jeske O."/>
            <person name="Meyerdierks A."/>
            <person name="Storesund J.E."/>
            <person name="Kallscheuer N."/>
            <person name="Luecker S."/>
            <person name="Lage O.M."/>
            <person name="Pohl T."/>
            <person name="Merkel B.J."/>
            <person name="Hornburger P."/>
            <person name="Mueller R.-W."/>
            <person name="Bruemmer F."/>
            <person name="Labrenz M."/>
            <person name="Spormann A.M."/>
            <person name="Op Den Camp H."/>
            <person name="Overmann J."/>
            <person name="Amann R."/>
            <person name="Jetten M.S.M."/>
            <person name="Mascher T."/>
            <person name="Medema M.H."/>
            <person name="Devos D.P."/>
            <person name="Kaster A.-K."/>
            <person name="Ovreas L."/>
            <person name="Rohde M."/>
            <person name="Galperin M.Y."/>
            <person name="Jogler C."/>
        </authorList>
    </citation>
    <scope>NUCLEOTIDE SEQUENCE [LARGE SCALE GENOMIC DNA]</scope>
    <source>
        <strain evidence="2 3">KOR34</strain>
    </source>
</reference>
<keyword evidence="1" id="KW-0812">Transmembrane</keyword>
<comment type="caution">
    <text evidence="2">The sequence shown here is derived from an EMBL/GenBank/DDBJ whole genome shotgun (WGS) entry which is preliminary data.</text>
</comment>
<feature type="transmembrane region" description="Helical" evidence="1">
    <location>
        <begin position="95"/>
        <end position="111"/>
    </location>
</feature>
<feature type="transmembrane region" description="Helical" evidence="1">
    <location>
        <begin position="70"/>
        <end position="89"/>
    </location>
</feature>
<dbReference type="AlphaFoldDB" id="A0A5C5VGK7"/>
<dbReference type="RefSeq" id="WP_146564395.1">
    <property type="nucleotide sequence ID" value="NZ_SIHJ01000001.1"/>
</dbReference>
<dbReference type="Proteomes" id="UP000316714">
    <property type="component" value="Unassembled WGS sequence"/>
</dbReference>
<name>A0A5C5VGK7_9BACT</name>
<sequence>MPSSHHASADAEPRQSHWVDLAMFQLSIIWLADWTPRSLPLILMAIVSAAVYALWACGPAGGVRYRTARLLMAASVAAPLAVFLAAPSTQPHTEFLQILLLIAAGFASMHARPSARSLRAAAS</sequence>
<keyword evidence="1" id="KW-0472">Membrane</keyword>
<evidence type="ECO:0000313" key="2">
    <source>
        <dbReference type="EMBL" id="TWT37029.1"/>
    </source>
</evidence>
<evidence type="ECO:0000313" key="3">
    <source>
        <dbReference type="Proteomes" id="UP000316714"/>
    </source>
</evidence>
<evidence type="ECO:0000256" key="1">
    <source>
        <dbReference type="SAM" id="Phobius"/>
    </source>
</evidence>
<gene>
    <name evidence="2" type="ORF">KOR34_19760</name>
</gene>
<dbReference type="EMBL" id="SIHJ01000001">
    <property type="protein sequence ID" value="TWT37029.1"/>
    <property type="molecule type" value="Genomic_DNA"/>
</dbReference>
<accession>A0A5C5VGK7</accession>
<protein>
    <submittedName>
        <fullName evidence="2">Uncharacterized protein</fullName>
    </submittedName>
</protein>